<dbReference type="InterPro" id="IPR027417">
    <property type="entry name" value="P-loop_NTPase"/>
</dbReference>
<reference evidence="7 8" key="1">
    <citation type="submission" date="2024-10" db="EMBL/GenBank/DDBJ databases">
        <title>The Natural Products Discovery Center: Release of the First 8490 Sequenced Strains for Exploring Actinobacteria Biosynthetic Diversity.</title>
        <authorList>
            <person name="Kalkreuter E."/>
            <person name="Kautsar S.A."/>
            <person name="Yang D."/>
            <person name="Bader C.D."/>
            <person name="Teijaro C.N."/>
            <person name="Fluegel L."/>
            <person name="Davis C.M."/>
            <person name="Simpson J.R."/>
            <person name="Lauterbach L."/>
            <person name="Steele A.D."/>
            <person name="Gui C."/>
            <person name="Meng S."/>
            <person name="Li G."/>
            <person name="Viehrig K."/>
            <person name="Ye F."/>
            <person name="Su P."/>
            <person name="Kiefer A.F."/>
            <person name="Nichols A."/>
            <person name="Cepeda A.J."/>
            <person name="Yan W."/>
            <person name="Fan B."/>
            <person name="Jiang Y."/>
            <person name="Adhikari A."/>
            <person name="Zheng C.-J."/>
            <person name="Schuster L."/>
            <person name="Cowan T.M."/>
            <person name="Smanski M.J."/>
            <person name="Chevrette M.G."/>
            <person name="De Carvalho L.P.S."/>
            <person name="Shen B."/>
        </authorList>
    </citation>
    <scope>NUCLEOTIDE SEQUENCE [LARGE SCALE GENOMIC DNA]</scope>
    <source>
        <strain evidence="7 8">NPDC048229</strain>
    </source>
</reference>
<evidence type="ECO:0000256" key="4">
    <source>
        <dbReference type="ARBA" id="ARBA00022840"/>
    </source>
</evidence>
<dbReference type="CDD" id="cd03268">
    <property type="entry name" value="ABC_BcrA_bacitracin_resist"/>
    <property type="match status" value="1"/>
</dbReference>
<comment type="caution">
    <text evidence="7">The sequence shown here is derived from an EMBL/GenBank/DDBJ whole genome shotgun (WGS) entry which is preliminary data.</text>
</comment>
<feature type="region of interest" description="Disordered" evidence="5">
    <location>
        <begin position="305"/>
        <end position="339"/>
    </location>
</feature>
<dbReference type="PANTHER" id="PTHR43335">
    <property type="entry name" value="ABC TRANSPORTER, ATP-BINDING PROTEIN"/>
    <property type="match status" value="1"/>
</dbReference>
<evidence type="ECO:0000256" key="1">
    <source>
        <dbReference type="ARBA" id="ARBA00005417"/>
    </source>
</evidence>
<evidence type="ECO:0000256" key="2">
    <source>
        <dbReference type="ARBA" id="ARBA00022448"/>
    </source>
</evidence>
<keyword evidence="3" id="KW-0547">Nucleotide-binding</keyword>
<evidence type="ECO:0000256" key="5">
    <source>
        <dbReference type="SAM" id="MobiDB-lite"/>
    </source>
</evidence>
<feature type="compositionally biased region" description="Low complexity" evidence="5">
    <location>
        <begin position="308"/>
        <end position="325"/>
    </location>
</feature>
<protein>
    <submittedName>
        <fullName evidence="7">ABC transporter ATP-binding protein</fullName>
    </submittedName>
</protein>
<sequence length="339" mass="36017">MIELDGLTKRYGTKTAVDHLSFRVRPGMITGFLGPNGAGKSTTMRMMLDLDNPTSGTVRIDGRHYRELDEPLKYIGALLDAKAMHGGRSAHNNLLCLAQSNRIPRSRVGEVLDLVGLTAVARKKSKGFSLGMGQRLGIASALLGDPEILMFDEPVNGLDPEGIHWIRNLMKSLASEGRTIFVSSHLMSEMALTADHLIVIGQGKLLADTSMADFIQQNSRSFVRLRSPQQERLRDVLHADGFVVVEAGNGTLEVDGASTDRLGELAAAHQLTLHELSAQRASLEEAFMQMTAGAVEYHAHGTGTDVHGGAPAAPGPAWGANSGWGAAPGPGSGPTGEGV</sequence>
<dbReference type="RefSeq" id="WP_189847966.1">
    <property type="nucleotide sequence ID" value="NZ_BMVV01000003.1"/>
</dbReference>
<name>A0ABW7BWJ2_9ACTN</name>
<dbReference type="SMART" id="SM00382">
    <property type="entry name" value="AAA"/>
    <property type="match status" value="1"/>
</dbReference>
<proteinExistence type="inferred from homology"/>
<gene>
    <name evidence="7" type="ORF">ACGFYS_16425</name>
</gene>
<dbReference type="PANTHER" id="PTHR43335:SF4">
    <property type="entry name" value="ABC TRANSPORTER, ATP-BINDING PROTEIN"/>
    <property type="match status" value="1"/>
</dbReference>
<keyword evidence="2" id="KW-0813">Transport</keyword>
<evidence type="ECO:0000259" key="6">
    <source>
        <dbReference type="PROSITE" id="PS50893"/>
    </source>
</evidence>
<dbReference type="Gene3D" id="3.40.50.300">
    <property type="entry name" value="P-loop containing nucleotide triphosphate hydrolases"/>
    <property type="match status" value="1"/>
</dbReference>
<evidence type="ECO:0000313" key="8">
    <source>
        <dbReference type="Proteomes" id="UP001604282"/>
    </source>
</evidence>
<feature type="domain" description="ABC transporter" evidence="6">
    <location>
        <begin position="2"/>
        <end position="227"/>
    </location>
</feature>
<evidence type="ECO:0000313" key="7">
    <source>
        <dbReference type="EMBL" id="MFG3190516.1"/>
    </source>
</evidence>
<dbReference type="InterPro" id="IPR003439">
    <property type="entry name" value="ABC_transporter-like_ATP-bd"/>
</dbReference>
<dbReference type="Proteomes" id="UP001604282">
    <property type="component" value="Unassembled WGS sequence"/>
</dbReference>
<dbReference type="InterPro" id="IPR003593">
    <property type="entry name" value="AAA+_ATPase"/>
</dbReference>
<accession>A0ABW7BWJ2</accession>
<comment type="similarity">
    <text evidence="1">Belongs to the ABC transporter superfamily.</text>
</comment>
<keyword evidence="4 7" id="KW-0067">ATP-binding</keyword>
<organism evidence="7 8">
    <name type="scientific">Streptomyces omiyaensis</name>
    <dbReference type="NCBI Taxonomy" id="68247"/>
    <lineage>
        <taxon>Bacteria</taxon>
        <taxon>Bacillati</taxon>
        <taxon>Actinomycetota</taxon>
        <taxon>Actinomycetes</taxon>
        <taxon>Kitasatosporales</taxon>
        <taxon>Streptomycetaceae</taxon>
        <taxon>Streptomyces</taxon>
    </lineage>
</organism>
<dbReference type="Pfam" id="PF00005">
    <property type="entry name" value="ABC_tran"/>
    <property type="match status" value="1"/>
</dbReference>
<evidence type="ECO:0000256" key="3">
    <source>
        <dbReference type="ARBA" id="ARBA00022741"/>
    </source>
</evidence>
<keyword evidence="8" id="KW-1185">Reference proteome</keyword>
<dbReference type="GO" id="GO:0005524">
    <property type="term" value="F:ATP binding"/>
    <property type="evidence" value="ECO:0007669"/>
    <property type="project" value="UniProtKB-KW"/>
</dbReference>
<feature type="compositionally biased region" description="Gly residues" evidence="5">
    <location>
        <begin position="326"/>
        <end position="339"/>
    </location>
</feature>
<dbReference type="EMBL" id="JBICZW010000009">
    <property type="protein sequence ID" value="MFG3190516.1"/>
    <property type="molecule type" value="Genomic_DNA"/>
</dbReference>
<dbReference type="PROSITE" id="PS50893">
    <property type="entry name" value="ABC_TRANSPORTER_2"/>
    <property type="match status" value="1"/>
</dbReference>
<dbReference type="SUPFAM" id="SSF52540">
    <property type="entry name" value="P-loop containing nucleoside triphosphate hydrolases"/>
    <property type="match status" value="1"/>
</dbReference>